<dbReference type="AlphaFoldDB" id="A0AAV2NYI2"/>
<keyword evidence="3" id="KW-1185">Reference proteome</keyword>
<name>A0AAV2NYI2_9HYME</name>
<accession>A0AAV2NYI2</accession>
<evidence type="ECO:0000313" key="2">
    <source>
        <dbReference type="EMBL" id="CAL1685655.1"/>
    </source>
</evidence>
<dbReference type="Proteomes" id="UP001497644">
    <property type="component" value="Chromosome 6"/>
</dbReference>
<proteinExistence type="predicted"/>
<feature type="compositionally biased region" description="Basic and acidic residues" evidence="1">
    <location>
        <begin position="242"/>
        <end position="264"/>
    </location>
</feature>
<protein>
    <submittedName>
        <fullName evidence="2">Uncharacterized protein</fullName>
    </submittedName>
</protein>
<feature type="compositionally biased region" description="Pro residues" evidence="1">
    <location>
        <begin position="78"/>
        <end position="88"/>
    </location>
</feature>
<gene>
    <name evidence="2" type="ORF">LPLAT_LOCUS11097</name>
</gene>
<feature type="region of interest" description="Disordered" evidence="1">
    <location>
        <begin position="61"/>
        <end position="127"/>
    </location>
</feature>
<evidence type="ECO:0000256" key="1">
    <source>
        <dbReference type="SAM" id="MobiDB-lite"/>
    </source>
</evidence>
<feature type="region of interest" description="Disordered" evidence="1">
    <location>
        <begin position="475"/>
        <end position="498"/>
    </location>
</feature>
<feature type="region of interest" description="Disordered" evidence="1">
    <location>
        <begin position="238"/>
        <end position="264"/>
    </location>
</feature>
<feature type="region of interest" description="Disordered" evidence="1">
    <location>
        <begin position="343"/>
        <end position="364"/>
    </location>
</feature>
<evidence type="ECO:0000313" key="3">
    <source>
        <dbReference type="Proteomes" id="UP001497644"/>
    </source>
</evidence>
<feature type="compositionally biased region" description="Basic and acidic residues" evidence="1">
    <location>
        <begin position="110"/>
        <end position="120"/>
    </location>
</feature>
<organism evidence="2 3">
    <name type="scientific">Lasius platythorax</name>
    <dbReference type="NCBI Taxonomy" id="488582"/>
    <lineage>
        <taxon>Eukaryota</taxon>
        <taxon>Metazoa</taxon>
        <taxon>Ecdysozoa</taxon>
        <taxon>Arthropoda</taxon>
        <taxon>Hexapoda</taxon>
        <taxon>Insecta</taxon>
        <taxon>Pterygota</taxon>
        <taxon>Neoptera</taxon>
        <taxon>Endopterygota</taxon>
        <taxon>Hymenoptera</taxon>
        <taxon>Apocrita</taxon>
        <taxon>Aculeata</taxon>
        <taxon>Formicoidea</taxon>
        <taxon>Formicidae</taxon>
        <taxon>Formicinae</taxon>
        <taxon>Lasius</taxon>
        <taxon>Lasius</taxon>
    </lineage>
</organism>
<dbReference type="EMBL" id="OZ034829">
    <property type="protein sequence ID" value="CAL1685655.1"/>
    <property type="molecule type" value="Genomic_DNA"/>
</dbReference>
<reference evidence="2" key="1">
    <citation type="submission" date="2024-04" db="EMBL/GenBank/DDBJ databases">
        <authorList>
            <consortium name="Molecular Ecology Group"/>
        </authorList>
    </citation>
    <scope>NUCLEOTIDE SEQUENCE</scope>
</reference>
<sequence>MQRISLNASKSGLTISERRKSLNKILNRQRSTTMIVRKINSSKTSNHVRLVGGADVFEESNAEETLAETSPASIQEVPHPPSPAPLTPSPSSVKGSVDSLPVEESAQSEITDKKSDEDKQPLSTSGPCCFCVPQTPRSVGDRKVDEIIEYAHQNLEEAGKALATLGENFEHDLKLMFVDILGRIKQWSGIVQNKLNACKSEIDNLRKELLARACQIDVKMREMEDLKAQITDYQNALPLDGESSKKDHKTVRPEQKEESIRNKKDEFIAENSKRIDRAKDTAIKNTVRAVDQIEEGDEENAGGVRIIDQAIDHQGTAGDAKGIDRTKNTVRAVNQMDEGGKVNEERARAVDEEDEEESLRKRGHEENNLKEAAYITMAVQTTVQEKTKRESELESEIIQLRKEYNRIIKERAEYENAIQRALLRGVSSLNVEALRVLRCPPIPCCTPCAPCPATAGIIPPEPVVPCPAKSARRRPESAAATMSSAKVPRDRSGDQADCATRRPCASPCCIAGRSRKSADDSMIFLLRQSKARNLYDEDSTPVCGSTIVKKIELPPLRKFET</sequence>